<evidence type="ECO:0000313" key="1">
    <source>
        <dbReference type="EMBL" id="PWZ31558.1"/>
    </source>
</evidence>
<reference evidence="1" key="1">
    <citation type="journal article" date="2018" name="Nat. Genet.">
        <title>Extensive intraspecific gene order and gene structural variations between Mo17 and other maize genomes.</title>
        <authorList>
            <person name="Sun S."/>
            <person name="Zhou Y."/>
            <person name="Chen J."/>
            <person name="Shi J."/>
            <person name="Zhao H."/>
            <person name="Zhao H."/>
            <person name="Song W."/>
            <person name="Zhang M."/>
            <person name="Cui Y."/>
            <person name="Dong X."/>
            <person name="Liu H."/>
            <person name="Ma X."/>
            <person name="Jiao Y."/>
            <person name="Wang B."/>
            <person name="Wei X."/>
            <person name="Stein J.C."/>
            <person name="Glaubitz J.C."/>
            <person name="Lu F."/>
            <person name="Yu G."/>
            <person name="Liang C."/>
            <person name="Fengler K."/>
            <person name="Li B."/>
            <person name="Rafalski A."/>
            <person name="Schnable P.S."/>
            <person name="Ware D.H."/>
            <person name="Buckler E.S."/>
            <person name="Lai J."/>
        </authorList>
    </citation>
    <scope>NUCLEOTIDE SEQUENCE [LARGE SCALE GENOMIC DNA]</scope>
    <source>
        <tissue evidence="1">Seedling</tissue>
    </source>
</reference>
<protein>
    <submittedName>
        <fullName evidence="1">Uncharacterized protein</fullName>
    </submittedName>
</protein>
<sequence length="12" mass="1458">KEILGELVRWSK</sequence>
<accession>A0A3L6FFH1</accession>
<feature type="non-terminal residue" evidence="1">
    <location>
        <position position="1"/>
    </location>
</feature>
<proteinExistence type="predicted"/>
<organism evidence="1">
    <name type="scientific">Zea mays</name>
    <name type="common">Maize</name>
    <dbReference type="NCBI Taxonomy" id="4577"/>
    <lineage>
        <taxon>Eukaryota</taxon>
        <taxon>Viridiplantae</taxon>
        <taxon>Streptophyta</taxon>
        <taxon>Embryophyta</taxon>
        <taxon>Tracheophyta</taxon>
        <taxon>Spermatophyta</taxon>
        <taxon>Magnoliopsida</taxon>
        <taxon>Liliopsida</taxon>
        <taxon>Poales</taxon>
        <taxon>Poaceae</taxon>
        <taxon>PACMAD clade</taxon>
        <taxon>Panicoideae</taxon>
        <taxon>Andropogonodae</taxon>
        <taxon>Andropogoneae</taxon>
        <taxon>Tripsacinae</taxon>
        <taxon>Zea</taxon>
    </lineage>
</organism>
<name>A0A3L6FFH1_MAIZE</name>
<comment type="caution">
    <text evidence="1">The sequence shown here is derived from an EMBL/GenBank/DDBJ whole genome shotgun (WGS) entry which is preliminary data.</text>
</comment>
<gene>
    <name evidence="1" type="ORF">Zm00014a_026944</name>
</gene>
<dbReference type="Proteomes" id="UP000251960">
    <property type="component" value="Chromosome 3"/>
</dbReference>
<dbReference type="EMBL" id="NCVQ01000004">
    <property type="protein sequence ID" value="PWZ31558.1"/>
    <property type="molecule type" value="Genomic_DNA"/>
</dbReference>